<dbReference type="InterPro" id="IPR014898">
    <property type="entry name" value="Znf_C2H2_LYAR"/>
</dbReference>
<dbReference type="AlphaFoldDB" id="A0A0L0T4N5"/>
<dbReference type="STRING" id="578462.A0A0L0T4N5"/>
<reference evidence="11 12" key="1">
    <citation type="submission" date="2009-11" db="EMBL/GenBank/DDBJ databases">
        <title>Annotation of Allomyces macrogynus ATCC 38327.</title>
        <authorList>
            <consortium name="The Broad Institute Genome Sequencing Platform"/>
            <person name="Russ C."/>
            <person name="Cuomo C."/>
            <person name="Burger G."/>
            <person name="Gray M.W."/>
            <person name="Holland P.W.H."/>
            <person name="King N."/>
            <person name="Lang F.B.F."/>
            <person name="Roger A.J."/>
            <person name="Ruiz-Trillo I."/>
            <person name="Young S.K."/>
            <person name="Zeng Q."/>
            <person name="Gargeya S."/>
            <person name="Fitzgerald M."/>
            <person name="Haas B."/>
            <person name="Abouelleil A."/>
            <person name="Alvarado L."/>
            <person name="Arachchi H.M."/>
            <person name="Berlin A."/>
            <person name="Chapman S.B."/>
            <person name="Gearin G."/>
            <person name="Goldberg J."/>
            <person name="Griggs A."/>
            <person name="Gujja S."/>
            <person name="Hansen M."/>
            <person name="Heiman D."/>
            <person name="Howarth C."/>
            <person name="Larimer J."/>
            <person name="Lui A."/>
            <person name="MacDonald P.J.P."/>
            <person name="McCowen C."/>
            <person name="Montmayeur A."/>
            <person name="Murphy C."/>
            <person name="Neiman D."/>
            <person name="Pearson M."/>
            <person name="Priest M."/>
            <person name="Roberts A."/>
            <person name="Saif S."/>
            <person name="Shea T."/>
            <person name="Sisk P."/>
            <person name="Stolte C."/>
            <person name="Sykes S."/>
            <person name="Wortman J."/>
            <person name="Nusbaum C."/>
            <person name="Birren B."/>
        </authorList>
    </citation>
    <scope>NUCLEOTIDE SEQUENCE [LARGE SCALE GENOMIC DNA]</scope>
    <source>
        <strain evidence="11 12">ATCC 38327</strain>
    </source>
</reference>
<sequence>MVSFICDHCQETVKKPKADQHVNRCWPPALSCVDCSVSFTGQSYKSHTSCISEAEKYQKSLYKAPRNNKQNNGNQRNQQQQQKQQQQKPPAPAAAPAEQEPTPAASPVPESKKRAADDEPAKETKKAKKDDAKIDVAAALKEVGSTSGLEYDDLVKKVVKQLRRTHKDLDKKAAKKAVSEQIKFTISAAGIVSVSI</sequence>
<evidence type="ECO:0000256" key="6">
    <source>
        <dbReference type="ARBA" id="ARBA00023242"/>
    </source>
</evidence>
<feature type="region of interest" description="Disordered" evidence="9">
    <location>
        <begin position="65"/>
        <end position="133"/>
    </location>
</feature>
<keyword evidence="6" id="KW-0539">Nucleus</keyword>
<dbReference type="InterPro" id="IPR039999">
    <property type="entry name" value="LYAR"/>
</dbReference>
<dbReference type="PANTHER" id="PTHR13100">
    <property type="entry name" value="CELL GROWTH-REGULATING NUCLEOLAR PROTEIN LYAR"/>
    <property type="match status" value="1"/>
</dbReference>
<keyword evidence="5" id="KW-0862">Zinc</keyword>
<protein>
    <recommendedName>
        <fullName evidence="10">Zinc finger C2H2 LYAR-type domain-containing protein</fullName>
    </recommendedName>
</protein>
<proteinExistence type="inferred from homology"/>
<dbReference type="PROSITE" id="PS51804">
    <property type="entry name" value="ZF_C2HC_LYAR"/>
    <property type="match status" value="2"/>
</dbReference>
<dbReference type="Proteomes" id="UP000054350">
    <property type="component" value="Unassembled WGS sequence"/>
</dbReference>
<dbReference type="PANTHER" id="PTHR13100:SF10">
    <property type="entry name" value="CELL GROWTH-REGULATING NUCLEOLAR PROTEIN"/>
    <property type="match status" value="1"/>
</dbReference>
<comment type="subcellular location">
    <subcellularLocation>
        <location evidence="1">Nucleus</location>
    </subcellularLocation>
</comment>
<dbReference type="EMBL" id="GG745361">
    <property type="protein sequence ID" value="KNE69671.1"/>
    <property type="molecule type" value="Genomic_DNA"/>
</dbReference>
<evidence type="ECO:0000256" key="9">
    <source>
        <dbReference type="SAM" id="MobiDB-lite"/>
    </source>
</evidence>
<gene>
    <name evidence="11" type="ORF">AMAG_14227</name>
</gene>
<dbReference type="VEuPathDB" id="FungiDB:AMAG_14227"/>
<evidence type="ECO:0000256" key="7">
    <source>
        <dbReference type="ARBA" id="ARBA00061084"/>
    </source>
</evidence>
<keyword evidence="4 8" id="KW-0863">Zinc-finger</keyword>
<keyword evidence="12" id="KW-1185">Reference proteome</keyword>
<dbReference type="SUPFAM" id="SSF57667">
    <property type="entry name" value="beta-beta-alpha zinc fingers"/>
    <property type="match status" value="2"/>
</dbReference>
<dbReference type="OMA" id="VEWKSHT"/>
<evidence type="ECO:0000256" key="2">
    <source>
        <dbReference type="ARBA" id="ARBA00022723"/>
    </source>
</evidence>
<feature type="compositionally biased region" description="Basic and acidic residues" evidence="9">
    <location>
        <begin position="110"/>
        <end position="133"/>
    </location>
</feature>
<evidence type="ECO:0000259" key="10">
    <source>
        <dbReference type="Pfam" id="PF08790"/>
    </source>
</evidence>
<evidence type="ECO:0000256" key="4">
    <source>
        <dbReference type="ARBA" id="ARBA00022771"/>
    </source>
</evidence>
<feature type="compositionally biased region" description="Low complexity" evidence="9">
    <location>
        <begin position="65"/>
        <end position="101"/>
    </location>
</feature>
<dbReference type="GO" id="GO:0008270">
    <property type="term" value="F:zinc ion binding"/>
    <property type="evidence" value="ECO:0007669"/>
    <property type="project" value="UniProtKB-KW"/>
</dbReference>
<keyword evidence="3" id="KW-0677">Repeat</keyword>
<dbReference type="InterPro" id="IPR036236">
    <property type="entry name" value="Znf_C2H2_sf"/>
</dbReference>
<dbReference type="Pfam" id="PF08790">
    <property type="entry name" value="zf-LYAR"/>
    <property type="match status" value="1"/>
</dbReference>
<organism evidence="11 12">
    <name type="scientific">Allomyces macrogynus (strain ATCC 38327)</name>
    <name type="common">Allomyces javanicus var. macrogynus</name>
    <dbReference type="NCBI Taxonomy" id="578462"/>
    <lineage>
        <taxon>Eukaryota</taxon>
        <taxon>Fungi</taxon>
        <taxon>Fungi incertae sedis</taxon>
        <taxon>Blastocladiomycota</taxon>
        <taxon>Blastocladiomycetes</taxon>
        <taxon>Blastocladiales</taxon>
        <taxon>Blastocladiaceae</taxon>
        <taxon>Allomyces</taxon>
    </lineage>
</organism>
<evidence type="ECO:0000313" key="12">
    <source>
        <dbReference type="Proteomes" id="UP000054350"/>
    </source>
</evidence>
<dbReference type="GO" id="GO:0000122">
    <property type="term" value="P:negative regulation of transcription by RNA polymerase II"/>
    <property type="evidence" value="ECO:0007669"/>
    <property type="project" value="TreeGrafter"/>
</dbReference>
<dbReference type="GO" id="GO:0003677">
    <property type="term" value="F:DNA binding"/>
    <property type="evidence" value="ECO:0007669"/>
    <property type="project" value="InterPro"/>
</dbReference>
<dbReference type="FunFam" id="3.30.1490.490:FF:000001">
    <property type="entry name" value="cell growth-regulating nucleolar protein-like"/>
    <property type="match status" value="1"/>
</dbReference>
<dbReference type="eggNOG" id="KOG2186">
    <property type="taxonomic scope" value="Eukaryota"/>
</dbReference>
<evidence type="ECO:0000256" key="3">
    <source>
        <dbReference type="ARBA" id="ARBA00022737"/>
    </source>
</evidence>
<dbReference type="GO" id="GO:0006364">
    <property type="term" value="P:rRNA processing"/>
    <property type="evidence" value="ECO:0007669"/>
    <property type="project" value="TreeGrafter"/>
</dbReference>
<evidence type="ECO:0000256" key="8">
    <source>
        <dbReference type="PROSITE-ProRule" id="PRU01145"/>
    </source>
</evidence>
<dbReference type="GO" id="GO:0005730">
    <property type="term" value="C:nucleolus"/>
    <property type="evidence" value="ECO:0007669"/>
    <property type="project" value="TreeGrafter"/>
</dbReference>
<evidence type="ECO:0000313" key="11">
    <source>
        <dbReference type="EMBL" id="KNE69671.1"/>
    </source>
</evidence>
<accession>A0A0L0T4N5</accession>
<reference evidence="12" key="2">
    <citation type="submission" date="2009-11" db="EMBL/GenBank/DDBJ databases">
        <title>The Genome Sequence of Allomyces macrogynus strain ATCC 38327.</title>
        <authorList>
            <consortium name="The Broad Institute Genome Sequencing Platform"/>
            <person name="Russ C."/>
            <person name="Cuomo C."/>
            <person name="Shea T."/>
            <person name="Young S.K."/>
            <person name="Zeng Q."/>
            <person name="Koehrsen M."/>
            <person name="Haas B."/>
            <person name="Borodovsky M."/>
            <person name="Guigo R."/>
            <person name="Alvarado L."/>
            <person name="Berlin A."/>
            <person name="Borenstein D."/>
            <person name="Chen Z."/>
            <person name="Engels R."/>
            <person name="Freedman E."/>
            <person name="Gellesch M."/>
            <person name="Goldberg J."/>
            <person name="Griggs A."/>
            <person name="Gujja S."/>
            <person name="Heiman D."/>
            <person name="Hepburn T."/>
            <person name="Howarth C."/>
            <person name="Jen D."/>
            <person name="Larson L."/>
            <person name="Lewis B."/>
            <person name="Mehta T."/>
            <person name="Park D."/>
            <person name="Pearson M."/>
            <person name="Roberts A."/>
            <person name="Saif S."/>
            <person name="Shenoy N."/>
            <person name="Sisk P."/>
            <person name="Stolte C."/>
            <person name="Sykes S."/>
            <person name="Walk T."/>
            <person name="White J."/>
            <person name="Yandava C."/>
            <person name="Burger G."/>
            <person name="Gray M.W."/>
            <person name="Holland P.W.H."/>
            <person name="King N."/>
            <person name="Lang F.B.F."/>
            <person name="Roger A.J."/>
            <person name="Ruiz-Trillo I."/>
            <person name="Lander E."/>
            <person name="Nusbaum C."/>
        </authorList>
    </citation>
    <scope>NUCLEOTIDE SEQUENCE [LARGE SCALE GENOMIC DNA]</scope>
    <source>
        <strain evidence="12">ATCC 38327</strain>
    </source>
</reference>
<keyword evidence="2" id="KW-0479">Metal-binding</keyword>
<dbReference type="OrthoDB" id="21474at2759"/>
<dbReference type="Gene3D" id="3.30.1490.490">
    <property type="match status" value="1"/>
</dbReference>
<evidence type="ECO:0000256" key="1">
    <source>
        <dbReference type="ARBA" id="ARBA00004123"/>
    </source>
</evidence>
<feature type="domain" description="Zinc finger C2H2 LYAR-type" evidence="10">
    <location>
        <begin position="30"/>
        <end position="57"/>
    </location>
</feature>
<evidence type="ECO:0000256" key="5">
    <source>
        <dbReference type="ARBA" id="ARBA00022833"/>
    </source>
</evidence>
<comment type="similarity">
    <text evidence="7">Belongs to the UPF0743 family.</text>
</comment>
<name>A0A0L0T4N5_ALLM3</name>